<dbReference type="Proteomes" id="UP001595696">
    <property type="component" value="Unassembled WGS sequence"/>
</dbReference>
<sequence length="94" mass="10717">MGSRKRLARRGGAPEWFTRLGPDAQSALLDDPYRELTEPLVSALGPDAENVVGRVYTAHERSTRYYLAPRAAVDLVSARDRVRGWWRRLSPPRR</sequence>
<organism evidence="1 2">
    <name type="scientific">Nocardia jiangsuensis</name>
    <dbReference type="NCBI Taxonomy" id="1691563"/>
    <lineage>
        <taxon>Bacteria</taxon>
        <taxon>Bacillati</taxon>
        <taxon>Actinomycetota</taxon>
        <taxon>Actinomycetes</taxon>
        <taxon>Mycobacteriales</taxon>
        <taxon>Nocardiaceae</taxon>
        <taxon>Nocardia</taxon>
    </lineage>
</organism>
<evidence type="ECO:0000313" key="1">
    <source>
        <dbReference type="EMBL" id="MFC3965044.1"/>
    </source>
</evidence>
<reference evidence="2" key="1">
    <citation type="journal article" date="2019" name="Int. J. Syst. Evol. Microbiol.">
        <title>The Global Catalogue of Microorganisms (GCM) 10K type strain sequencing project: providing services to taxonomists for standard genome sequencing and annotation.</title>
        <authorList>
            <consortium name="The Broad Institute Genomics Platform"/>
            <consortium name="The Broad Institute Genome Sequencing Center for Infectious Disease"/>
            <person name="Wu L."/>
            <person name="Ma J."/>
        </authorList>
    </citation>
    <scope>NUCLEOTIDE SEQUENCE [LARGE SCALE GENOMIC DNA]</scope>
    <source>
        <strain evidence="2">CGMCC 4.7330</strain>
    </source>
</reference>
<accession>A0ABV8DZH7</accession>
<protein>
    <submittedName>
        <fullName evidence="1">Uncharacterized protein</fullName>
    </submittedName>
</protein>
<evidence type="ECO:0000313" key="2">
    <source>
        <dbReference type="Proteomes" id="UP001595696"/>
    </source>
</evidence>
<gene>
    <name evidence="1" type="ORF">ACFO0B_23910</name>
</gene>
<comment type="caution">
    <text evidence="1">The sequence shown here is derived from an EMBL/GenBank/DDBJ whole genome shotgun (WGS) entry which is preliminary data.</text>
</comment>
<proteinExistence type="predicted"/>
<name>A0ABV8DZH7_9NOCA</name>
<dbReference type="RefSeq" id="WP_378614802.1">
    <property type="nucleotide sequence ID" value="NZ_JBHSAX010000019.1"/>
</dbReference>
<dbReference type="EMBL" id="JBHSAX010000019">
    <property type="protein sequence ID" value="MFC3965044.1"/>
    <property type="molecule type" value="Genomic_DNA"/>
</dbReference>
<keyword evidence="2" id="KW-1185">Reference proteome</keyword>